<evidence type="ECO:0000313" key="1">
    <source>
        <dbReference type="EMBL" id="MDA0643528.1"/>
    </source>
</evidence>
<dbReference type="EMBL" id="JAPNUD010000069">
    <property type="protein sequence ID" value="MDA0643528.1"/>
    <property type="molecule type" value="Genomic_DNA"/>
</dbReference>
<dbReference type="RefSeq" id="WP_271277776.1">
    <property type="nucleotide sequence ID" value="NZ_BAABFD010000014.1"/>
</dbReference>
<protein>
    <submittedName>
        <fullName evidence="1">Uncharacterized protein</fullName>
    </submittedName>
</protein>
<accession>A0ABT4T1Z2</accession>
<dbReference type="Proteomes" id="UP001212498">
    <property type="component" value="Unassembled WGS sequence"/>
</dbReference>
<sequence length="69" mass="7811">MAAYLPNPAVDDQPYQASAKFRCGAMDRLIDISLPKIAKGRDAMKDLTDLMRIAQNRYAEIHNCELNTR</sequence>
<comment type="caution">
    <text evidence="1">The sequence shown here is derived from an EMBL/GenBank/DDBJ whole genome shotgun (WGS) entry which is preliminary data.</text>
</comment>
<reference evidence="1 2" key="1">
    <citation type="submission" date="2022-11" db="EMBL/GenBank/DDBJ databases">
        <title>Nonomuraea corallina sp. nov., a new species of the genus Nonomuraea isolated from sea side sediment in Thai sea.</title>
        <authorList>
            <person name="Ngamcharungchit C."/>
            <person name="Matsumoto A."/>
            <person name="Suriyachadkun C."/>
            <person name="Panbangred W."/>
            <person name="Inahashi Y."/>
            <person name="Intra B."/>
        </authorList>
    </citation>
    <scope>NUCLEOTIDE SEQUENCE [LARGE SCALE GENOMIC DNA]</scope>
    <source>
        <strain evidence="1 2">DSM 43553</strain>
    </source>
</reference>
<evidence type="ECO:0000313" key="2">
    <source>
        <dbReference type="Proteomes" id="UP001212498"/>
    </source>
</evidence>
<organism evidence="1 2">
    <name type="scientific">Nonomuraea ferruginea</name>
    <dbReference type="NCBI Taxonomy" id="46174"/>
    <lineage>
        <taxon>Bacteria</taxon>
        <taxon>Bacillati</taxon>
        <taxon>Actinomycetota</taxon>
        <taxon>Actinomycetes</taxon>
        <taxon>Streptosporangiales</taxon>
        <taxon>Streptosporangiaceae</taxon>
        <taxon>Nonomuraea</taxon>
    </lineage>
</organism>
<name>A0ABT4T1Z2_9ACTN</name>
<keyword evidence="2" id="KW-1185">Reference proteome</keyword>
<gene>
    <name evidence="1" type="ORF">OUY24_23105</name>
</gene>
<proteinExistence type="predicted"/>